<comment type="caution">
    <text evidence="1">The sequence shown here is derived from an EMBL/GenBank/DDBJ whole genome shotgun (WGS) entry which is preliminary data.</text>
</comment>
<proteinExistence type="predicted"/>
<reference evidence="1" key="1">
    <citation type="submission" date="2009-11" db="EMBL/GenBank/DDBJ databases">
        <authorList>
            <person name="Weinstock G."/>
            <person name="Sodergren E."/>
            <person name="Clifton S."/>
            <person name="Fulton L."/>
            <person name="Fulton B."/>
            <person name="Courtney L."/>
            <person name="Fronick C."/>
            <person name="Harrison M."/>
            <person name="Strong C."/>
            <person name="Farmer C."/>
            <person name="Delahaunty K."/>
            <person name="Markovic C."/>
            <person name="Hall O."/>
            <person name="Minx P."/>
            <person name="Tomlinson C."/>
            <person name="Mitreva M."/>
            <person name="Nelson J."/>
            <person name="Hou S."/>
            <person name="Wollam A."/>
            <person name="Pepin K.H."/>
            <person name="Johnson M."/>
            <person name="Bhonagiri V."/>
            <person name="Nash W.E."/>
            <person name="Warren W."/>
            <person name="Chinwalla A."/>
            <person name="Mardis E.R."/>
            <person name="Wilson R.K."/>
        </authorList>
    </citation>
    <scope>NUCLEOTIDE SEQUENCE [LARGE SCALE GENOMIC DNA]</scope>
    <source>
        <strain evidence="1">DSM 18205</strain>
    </source>
</reference>
<dbReference type="Proteomes" id="UP000004477">
    <property type="component" value="Unassembled WGS sequence"/>
</dbReference>
<dbReference type="EMBL" id="ACBX02000041">
    <property type="protein sequence ID" value="EFB34223.1"/>
    <property type="molecule type" value="Genomic_DNA"/>
</dbReference>
<dbReference type="STRING" id="537011.PREVCOP_06290"/>
<dbReference type="AlphaFoldDB" id="D1PGC6"/>
<evidence type="ECO:0000313" key="1">
    <source>
        <dbReference type="EMBL" id="EFB34223.1"/>
    </source>
</evidence>
<keyword evidence="2" id="KW-1185">Reference proteome</keyword>
<name>D1PGC6_9BACT</name>
<sequence>MFYPLFINVLGKGTQKYRDYWALFADNFLILQTITNLINKTRE</sequence>
<protein>
    <submittedName>
        <fullName evidence="1">Uncharacterized protein</fullName>
    </submittedName>
</protein>
<dbReference type="HOGENOM" id="CLU_3237620_0_0_10"/>
<accession>D1PGC6</accession>
<organism evidence="1 2">
    <name type="scientific">Segatella copri DSM 18205</name>
    <dbReference type="NCBI Taxonomy" id="537011"/>
    <lineage>
        <taxon>Bacteria</taxon>
        <taxon>Pseudomonadati</taxon>
        <taxon>Bacteroidota</taxon>
        <taxon>Bacteroidia</taxon>
        <taxon>Bacteroidales</taxon>
        <taxon>Prevotellaceae</taxon>
        <taxon>Segatella</taxon>
    </lineage>
</organism>
<dbReference type="PaxDb" id="537011-PREVCOP_06290"/>
<evidence type="ECO:0000313" key="2">
    <source>
        <dbReference type="Proteomes" id="UP000004477"/>
    </source>
</evidence>
<gene>
    <name evidence="1" type="ORF">PREVCOP_06290</name>
</gene>